<accession>W2CU91</accession>
<comment type="caution">
    <text evidence="1">The sequence shown here is derived from an EMBL/GenBank/DDBJ whole genome shotgun (WGS) entry which is preliminary data.</text>
</comment>
<sequence length="104" mass="11943">MQLLFANSQIEKLCTSPERAVMKYGARCARILLDRMRQMRLAENLRELSQQAGHFHALTGERKGQWACRLQGGLRLVFVPGAHGEMVLKEITYLTITEIVDYHK</sequence>
<dbReference type="Gene3D" id="3.30.2310.20">
    <property type="entry name" value="RelE-like"/>
    <property type="match status" value="1"/>
</dbReference>
<reference evidence="1 2" key="1">
    <citation type="submission" date="2013-11" db="EMBL/GenBank/DDBJ databases">
        <title>Single cell genomics of uncultured Tannerella BU063 (oral taxon 286).</title>
        <authorList>
            <person name="Beall C.J."/>
            <person name="Campbell A.G."/>
            <person name="Griffen A.L."/>
            <person name="Podar M."/>
            <person name="Leys E.J."/>
        </authorList>
    </citation>
    <scope>NUCLEOTIDE SEQUENCE [LARGE SCALE GENOMIC DNA]</scope>
    <source>
        <strain evidence="1">Cell 6/7/9</strain>
    </source>
</reference>
<dbReference type="EMBL" id="AYYD01000628">
    <property type="protein sequence ID" value="ETK10720.1"/>
    <property type="molecule type" value="Genomic_DNA"/>
</dbReference>
<organism evidence="1 2">
    <name type="scientific">Tannerella sp. oral taxon BU063 isolate Cell 6/7/9</name>
    <dbReference type="NCBI Taxonomy" id="1411021"/>
    <lineage>
        <taxon>Bacteria</taxon>
        <taxon>Pseudomonadati</taxon>
        <taxon>Bacteroidota</taxon>
        <taxon>Bacteroidia</taxon>
        <taxon>Bacteroidales</taxon>
        <taxon>Tannerellaceae</taxon>
        <taxon>Tannerella</taxon>
    </lineage>
</organism>
<dbReference type="InterPro" id="IPR035093">
    <property type="entry name" value="RelE/ParE_toxin_dom_sf"/>
</dbReference>
<keyword evidence="2" id="KW-1185">Reference proteome</keyword>
<dbReference type="AlphaFoldDB" id="W2CU91"/>
<evidence type="ECO:0000313" key="1">
    <source>
        <dbReference type="EMBL" id="ETK10720.1"/>
    </source>
</evidence>
<evidence type="ECO:0008006" key="3">
    <source>
        <dbReference type="Google" id="ProtNLM"/>
    </source>
</evidence>
<gene>
    <name evidence="1" type="ORF">T231_03385</name>
</gene>
<name>W2CU91_9BACT</name>
<evidence type="ECO:0000313" key="2">
    <source>
        <dbReference type="Proteomes" id="UP000018874"/>
    </source>
</evidence>
<dbReference type="SUPFAM" id="SSF143011">
    <property type="entry name" value="RelE-like"/>
    <property type="match status" value="1"/>
</dbReference>
<proteinExistence type="predicted"/>
<protein>
    <recommendedName>
        <fullName evidence="3">Killer suppression protein HigA</fullName>
    </recommendedName>
</protein>
<dbReference type="Proteomes" id="UP000018874">
    <property type="component" value="Unassembled WGS sequence"/>
</dbReference>